<dbReference type="AlphaFoldDB" id="A0A512IVU3"/>
<reference evidence="1 2" key="1">
    <citation type="submission" date="2019-07" db="EMBL/GenBank/DDBJ databases">
        <title>Whole genome shotgun sequence of Methylobacterium haplocladii NBRC 107714.</title>
        <authorList>
            <person name="Hosoyama A."/>
            <person name="Uohara A."/>
            <person name="Ohji S."/>
            <person name="Ichikawa N."/>
        </authorList>
    </citation>
    <scope>NUCLEOTIDE SEQUENCE [LARGE SCALE GENOMIC DNA]</scope>
    <source>
        <strain evidence="1 2">NBRC 107714</strain>
    </source>
</reference>
<gene>
    <name evidence="1" type="ORF">MHA02_42240</name>
</gene>
<evidence type="ECO:0000313" key="2">
    <source>
        <dbReference type="Proteomes" id="UP000321258"/>
    </source>
</evidence>
<dbReference type="SUPFAM" id="SSF55874">
    <property type="entry name" value="ATPase domain of HSP90 chaperone/DNA topoisomerase II/histidine kinase"/>
    <property type="match status" value="1"/>
</dbReference>
<dbReference type="EMBL" id="BJZT01000058">
    <property type="protein sequence ID" value="GEP01837.1"/>
    <property type="molecule type" value="Genomic_DNA"/>
</dbReference>
<protein>
    <submittedName>
        <fullName evidence="1">Uncharacterized protein</fullName>
    </submittedName>
</protein>
<proteinExistence type="predicted"/>
<name>A0A512IVU3_9HYPH</name>
<keyword evidence="2" id="KW-1185">Reference proteome</keyword>
<accession>A0A512IVU3</accession>
<dbReference type="RefSeq" id="WP_170249413.1">
    <property type="nucleotide sequence ID" value="NZ_BPQN01000123.1"/>
</dbReference>
<dbReference type="InterPro" id="IPR036890">
    <property type="entry name" value="HATPase_C_sf"/>
</dbReference>
<evidence type="ECO:0000313" key="1">
    <source>
        <dbReference type="EMBL" id="GEP01837.1"/>
    </source>
</evidence>
<sequence length="89" mass="9442">MVTAVLRIGEIERGSRCTGFATLDLGLTLAETAAFFEPMAEDKAVRLTLAIPAGAHSIRSDRDMIFEAISNRVANAVKIAPPGREVSVG</sequence>
<dbReference type="Proteomes" id="UP000321258">
    <property type="component" value="Unassembled WGS sequence"/>
</dbReference>
<organism evidence="1 2">
    <name type="scientific">Methylobacterium haplocladii</name>
    <dbReference type="NCBI Taxonomy" id="1176176"/>
    <lineage>
        <taxon>Bacteria</taxon>
        <taxon>Pseudomonadati</taxon>
        <taxon>Pseudomonadota</taxon>
        <taxon>Alphaproteobacteria</taxon>
        <taxon>Hyphomicrobiales</taxon>
        <taxon>Methylobacteriaceae</taxon>
        <taxon>Methylobacterium</taxon>
    </lineage>
</organism>
<comment type="caution">
    <text evidence="1">The sequence shown here is derived from an EMBL/GenBank/DDBJ whole genome shotgun (WGS) entry which is preliminary data.</text>
</comment>
<dbReference type="Gene3D" id="3.30.565.10">
    <property type="entry name" value="Histidine kinase-like ATPase, C-terminal domain"/>
    <property type="match status" value="1"/>
</dbReference>